<dbReference type="CDD" id="cd06267">
    <property type="entry name" value="PBP1_LacI_sugar_binding-like"/>
    <property type="match status" value="1"/>
</dbReference>
<proteinExistence type="predicted"/>
<dbReference type="InterPro" id="IPR046335">
    <property type="entry name" value="LacI/GalR-like_sensor"/>
</dbReference>
<dbReference type="Pfam" id="PF13377">
    <property type="entry name" value="Peripla_BP_3"/>
    <property type="match status" value="1"/>
</dbReference>
<dbReference type="PANTHER" id="PTHR30146:SF24">
    <property type="entry name" value="XYLOSE OPERON REGULATORY PROTEIN"/>
    <property type="match status" value="1"/>
</dbReference>
<keyword evidence="3" id="KW-0804">Transcription</keyword>
<dbReference type="Pfam" id="PF00356">
    <property type="entry name" value="LacI"/>
    <property type="match status" value="1"/>
</dbReference>
<evidence type="ECO:0000259" key="4">
    <source>
        <dbReference type="PROSITE" id="PS50932"/>
    </source>
</evidence>
<reference evidence="5" key="1">
    <citation type="submission" date="2023-03" db="EMBL/GenBank/DDBJ databases">
        <authorList>
            <person name="Shen W."/>
            <person name="Cai J."/>
        </authorList>
    </citation>
    <scope>NUCLEOTIDE SEQUENCE</scope>
    <source>
        <strain evidence="5">B226-2</strain>
    </source>
</reference>
<evidence type="ECO:0000313" key="6">
    <source>
        <dbReference type="Proteomes" id="UP001256711"/>
    </source>
</evidence>
<name>A0AAW8U3A1_9ENTE</name>
<dbReference type="Gene3D" id="3.40.50.2300">
    <property type="match status" value="2"/>
</dbReference>
<dbReference type="GO" id="GO:0003700">
    <property type="term" value="F:DNA-binding transcription factor activity"/>
    <property type="evidence" value="ECO:0007669"/>
    <property type="project" value="TreeGrafter"/>
</dbReference>
<dbReference type="InterPro" id="IPR000843">
    <property type="entry name" value="HTH_LacI"/>
</dbReference>
<dbReference type="SMART" id="SM00354">
    <property type="entry name" value="HTH_LACI"/>
    <property type="match status" value="1"/>
</dbReference>
<dbReference type="Gene3D" id="1.10.260.40">
    <property type="entry name" value="lambda repressor-like DNA-binding domains"/>
    <property type="match status" value="1"/>
</dbReference>
<evidence type="ECO:0000256" key="1">
    <source>
        <dbReference type="ARBA" id="ARBA00023015"/>
    </source>
</evidence>
<keyword evidence="2 5" id="KW-0238">DNA-binding</keyword>
<evidence type="ECO:0000256" key="2">
    <source>
        <dbReference type="ARBA" id="ARBA00023125"/>
    </source>
</evidence>
<dbReference type="AlphaFoldDB" id="A0AAW8U3A1"/>
<evidence type="ECO:0000256" key="3">
    <source>
        <dbReference type="ARBA" id="ARBA00023163"/>
    </source>
</evidence>
<keyword evidence="1" id="KW-0805">Transcription regulation</keyword>
<dbReference type="PROSITE" id="PS50932">
    <property type="entry name" value="HTH_LACI_2"/>
    <property type="match status" value="1"/>
</dbReference>
<dbReference type="InterPro" id="IPR028082">
    <property type="entry name" value="Peripla_BP_I"/>
</dbReference>
<dbReference type="SUPFAM" id="SSF47413">
    <property type="entry name" value="lambda repressor-like DNA-binding domains"/>
    <property type="match status" value="1"/>
</dbReference>
<comment type="caution">
    <text evidence="5">The sequence shown here is derived from an EMBL/GenBank/DDBJ whole genome shotgun (WGS) entry which is preliminary data.</text>
</comment>
<dbReference type="EMBL" id="JARQBJ010000006">
    <property type="protein sequence ID" value="MDT2811209.1"/>
    <property type="molecule type" value="Genomic_DNA"/>
</dbReference>
<evidence type="ECO:0000313" key="5">
    <source>
        <dbReference type="EMBL" id="MDT2811209.1"/>
    </source>
</evidence>
<dbReference type="CDD" id="cd01392">
    <property type="entry name" value="HTH_LacI"/>
    <property type="match status" value="1"/>
</dbReference>
<organism evidence="5 6">
    <name type="scientific">Enterococcus asini</name>
    <dbReference type="NCBI Taxonomy" id="57732"/>
    <lineage>
        <taxon>Bacteria</taxon>
        <taxon>Bacillati</taxon>
        <taxon>Bacillota</taxon>
        <taxon>Bacilli</taxon>
        <taxon>Lactobacillales</taxon>
        <taxon>Enterococcaceae</taxon>
        <taxon>Enterococcus</taxon>
    </lineage>
</organism>
<dbReference type="GeneID" id="302706159"/>
<dbReference type="SUPFAM" id="SSF53822">
    <property type="entry name" value="Periplasmic binding protein-like I"/>
    <property type="match status" value="1"/>
</dbReference>
<dbReference type="RefSeq" id="WP_161999456.1">
    <property type="nucleotide sequence ID" value="NZ_JARQBJ010000006.1"/>
</dbReference>
<dbReference type="GO" id="GO:0000976">
    <property type="term" value="F:transcription cis-regulatory region binding"/>
    <property type="evidence" value="ECO:0007669"/>
    <property type="project" value="TreeGrafter"/>
</dbReference>
<feature type="domain" description="HTH lacI-type" evidence="4">
    <location>
        <begin position="2"/>
        <end position="56"/>
    </location>
</feature>
<dbReference type="PANTHER" id="PTHR30146">
    <property type="entry name" value="LACI-RELATED TRANSCRIPTIONAL REPRESSOR"/>
    <property type="match status" value="1"/>
</dbReference>
<dbReference type="InterPro" id="IPR010982">
    <property type="entry name" value="Lambda_DNA-bd_dom_sf"/>
</dbReference>
<dbReference type="Proteomes" id="UP001256711">
    <property type="component" value="Unassembled WGS sequence"/>
</dbReference>
<protein>
    <submittedName>
        <fullName evidence="5">LacI family DNA-binding transcriptional regulator</fullName>
    </submittedName>
</protein>
<accession>A0AAW8U3A1</accession>
<gene>
    <name evidence="5" type="ORF">P7H43_12030</name>
</gene>
<sequence>MVTIRDIAKLSGYSVTTVSRALNNHDDVNQETKAAIRTIADREGYAPNILAQGLVSRDSKTFGFISSNAVGSSPIDNFTFLLFMKSLEQANVLGYDIVMIYYNEEIHKNKSFKQFIAERNLTGAILQGFDADDPLCKQALESSIPTVFIDIGLSNQTSGYVVSDIEKAADIGFKYLLENCGYRNLLFVHGSLESWVTSQWLAAVEKAENKYHSYLDSFNMLNGHYLLSGAQEVLKVNSELLKPKEMAIFCASDLMGIGVLQTLMNLGYKVPEDFSVLGYDGMDISQYVTPSLSTVTQHPGELGAQAINLLIELKNGNKDVDSQSYRDIDVDLIIRDSTRELQKC</sequence>